<keyword evidence="3" id="KW-1185">Reference proteome</keyword>
<protein>
    <recommendedName>
        <fullName evidence="4">IPT/TIG domain-containing protein</fullName>
    </recommendedName>
</protein>
<dbReference type="Proteomes" id="UP000589738">
    <property type="component" value="Unassembled WGS sequence"/>
</dbReference>
<feature type="signal peptide" evidence="1">
    <location>
        <begin position="1"/>
        <end position="15"/>
    </location>
</feature>
<proteinExistence type="predicted"/>
<sequence>MMKKMLFLSAFSISAAIYSQVGINTSNPQGALDVVSNTGSFIPPRMTTEQRDVLLLPPAGSIIFNTTTNGLEFNYGTPSSPTWKTPLTSATIYSNIVAAGGSSAPLSPNANPDTPTTNGNGNFTFILTLPAAAKCKLDLYPTGWSSAATGVGTVLYIDGVPSATFSTTTASPSNLHVVVPYSYVTPANLGSGSHTVKVQSSGTSKIDANDKMAYSYMCWN</sequence>
<accession>A0A841N6P6</accession>
<reference evidence="2 3" key="1">
    <citation type="submission" date="2020-08" db="EMBL/GenBank/DDBJ databases">
        <title>Functional genomics of gut bacteria from endangered species of beetles.</title>
        <authorList>
            <person name="Carlos-Shanley C."/>
        </authorList>
    </citation>
    <scope>NUCLEOTIDE SEQUENCE [LARGE SCALE GENOMIC DNA]</scope>
    <source>
        <strain evidence="2 3">S00136</strain>
    </source>
</reference>
<dbReference type="EMBL" id="JACHLC010000001">
    <property type="protein sequence ID" value="MBB6370381.1"/>
    <property type="molecule type" value="Genomic_DNA"/>
</dbReference>
<evidence type="ECO:0008006" key="4">
    <source>
        <dbReference type="Google" id="ProtNLM"/>
    </source>
</evidence>
<feature type="chain" id="PRO_5032547556" description="IPT/TIG domain-containing protein" evidence="1">
    <location>
        <begin position="16"/>
        <end position="220"/>
    </location>
</feature>
<gene>
    <name evidence="2" type="ORF">HNP36_001434</name>
</gene>
<evidence type="ECO:0000313" key="2">
    <source>
        <dbReference type="EMBL" id="MBB6370381.1"/>
    </source>
</evidence>
<comment type="caution">
    <text evidence="2">The sequence shown here is derived from an EMBL/GenBank/DDBJ whole genome shotgun (WGS) entry which is preliminary data.</text>
</comment>
<evidence type="ECO:0000313" key="3">
    <source>
        <dbReference type="Proteomes" id="UP000589738"/>
    </source>
</evidence>
<evidence type="ECO:0000256" key="1">
    <source>
        <dbReference type="SAM" id="SignalP"/>
    </source>
</evidence>
<organism evidence="2 3">
    <name type="scientific">Chryseobacterium shigense</name>
    <dbReference type="NCBI Taxonomy" id="297244"/>
    <lineage>
        <taxon>Bacteria</taxon>
        <taxon>Pseudomonadati</taxon>
        <taxon>Bacteroidota</taxon>
        <taxon>Flavobacteriia</taxon>
        <taxon>Flavobacteriales</taxon>
        <taxon>Weeksellaceae</taxon>
        <taxon>Chryseobacterium group</taxon>
        <taxon>Chryseobacterium</taxon>
    </lineage>
</organism>
<keyword evidence="1" id="KW-0732">Signal</keyword>
<dbReference type="RefSeq" id="WP_184159006.1">
    <property type="nucleotide sequence ID" value="NZ_JACHLC010000001.1"/>
</dbReference>
<dbReference type="AlphaFoldDB" id="A0A841N6P6"/>
<name>A0A841N6P6_9FLAO</name>